<evidence type="ECO:0000313" key="3">
    <source>
        <dbReference type="EMBL" id="AAZ63054.1"/>
    </source>
</evidence>
<dbReference type="STRING" id="264198.Reut_B3696"/>
<gene>
    <name evidence="3" type="ordered locus">Reut_B3696</name>
</gene>
<dbReference type="HOGENOM" id="CLU_070782_0_0_4"/>
<accession>Q46UY0</accession>
<feature type="region of interest" description="Disordered" evidence="1">
    <location>
        <begin position="293"/>
        <end position="312"/>
    </location>
</feature>
<organism evidence="3">
    <name type="scientific">Cupriavidus pinatubonensis (strain JMP 134 / LMG 1197)</name>
    <name type="common">Cupriavidus necator (strain JMP 134)</name>
    <dbReference type="NCBI Taxonomy" id="264198"/>
    <lineage>
        <taxon>Bacteria</taxon>
        <taxon>Pseudomonadati</taxon>
        <taxon>Pseudomonadota</taxon>
        <taxon>Betaproteobacteria</taxon>
        <taxon>Burkholderiales</taxon>
        <taxon>Burkholderiaceae</taxon>
        <taxon>Cupriavidus</taxon>
    </lineage>
</organism>
<feature type="domain" description="Peptidase C45 hydrolase" evidence="2">
    <location>
        <begin position="112"/>
        <end position="315"/>
    </location>
</feature>
<dbReference type="KEGG" id="reu:Reut_B3696"/>
<evidence type="ECO:0000256" key="1">
    <source>
        <dbReference type="SAM" id="MobiDB-lite"/>
    </source>
</evidence>
<dbReference type="NCBIfam" id="NF040521">
    <property type="entry name" value="C45_proenzyme"/>
    <property type="match status" value="1"/>
</dbReference>
<dbReference type="InterPro" id="IPR047801">
    <property type="entry name" value="Peptidase_C45"/>
</dbReference>
<dbReference type="EMBL" id="CP000091">
    <property type="protein sequence ID" value="AAZ63054.1"/>
    <property type="molecule type" value="Genomic_DNA"/>
</dbReference>
<dbReference type="Gene3D" id="1.10.10.2120">
    <property type="match status" value="1"/>
</dbReference>
<sequence>MPAIAFIDISGSPFQAGQALGRFGASAVRDHLLHTDAWRSVMRWRGTEQAALMAAQVQARFPRIWDELKGLADGLGLPLEDTFLWNCRGDVWAMSPDGCTTVQVPGAHRRRISHNEDGDPGFSGHCAIAQCHIAGSPGFASFVYPGSLPGHTFAATELGLAMTVNNLRYRNTTAGVPRMVLTRAVLDAPDLDKALAVLRDNPHAGGFHLTLGHCRSTALLSVEFSAYGCSVLDITQTSMHANHAIHPQMRDHPQIVTGSSGHRQMRGDTVIADAARDGREIDPLELLADTAHPSFPIYRDDPHDSDGENTQATADMRVGPTCIEWEVYEQPGTAPRYRMINGHTREEDATDAGARPDVQSRH</sequence>
<dbReference type="Pfam" id="PF03417">
    <property type="entry name" value="AAT"/>
    <property type="match status" value="1"/>
</dbReference>
<dbReference type="PANTHER" id="PTHR34180:SF1">
    <property type="entry name" value="BETA-ALANYL-DOPAMINE_CARCININE HYDROLASE"/>
    <property type="match status" value="1"/>
</dbReference>
<dbReference type="AlphaFoldDB" id="Q46UY0"/>
<proteinExistence type="predicted"/>
<dbReference type="eggNOG" id="ENOG502Z98E">
    <property type="taxonomic scope" value="Bacteria"/>
</dbReference>
<dbReference type="PANTHER" id="PTHR34180">
    <property type="entry name" value="PEPTIDASE C45"/>
    <property type="match status" value="1"/>
</dbReference>
<keyword evidence="3" id="KW-0808">Transferase</keyword>
<dbReference type="MEROPS" id="C45.A01"/>
<dbReference type="InterPro" id="IPR047794">
    <property type="entry name" value="C45_proenzyme-like"/>
</dbReference>
<dbReference type="DNASU" id="3614491"/>
<reference evidence="3" key="1">
    <citation type="submission" date="2005-08" db="EMBL/GenBank/DDBJ databases">
        <title>Complete sequence of chromosome 2 of Ralstonia eutropha JMP134.</title>
        <authorList>
            <person name="Copeland A."/>
            <person name="Lucas S."/>
            <person name="Lapidus A."/>
            <person name="Barry K."/>
            <person name="Detter J.C."/>
            <person name="Glavina T."/>
            <person name="Hammon N."/>
            <person name="Israni S."/>
            <person name="Pitluck S."/>
            <person name="Goltsman E."/>
            <person name="Martinez M."/>
            <person name="Schmutz J."/>
            <person name="Larimer F."/>
            <person name="Land M."/>
            <person name="Lykidis A."/>
            <person name="Richardson P."/>
        </authorList>
    </citation>
    <scope>NUCLEOTIDE SEQUENCE [LARGE SCALE GENOMIC DNA]</scope>
    <source>
        <strain evidence="3">JMP134</strain>
    </source>
</reference>
<protein>
    <submittedName>
        <fullName evidence="3">Peptidase C45, acyl-coenzyme A:6-aminopenicillanic acid acyl-transferase</fullName>
    </submittedName>
</protein>
<name>Q46UY0_CUPPJ</name>
<dbReference type="Gene3D" id="3.60.60.10">
    <property type="entry name" value="Penicillin V Acylase, Chain A"/>
    <property type="match status" value="1"/>
</dbReference>
<dbReference type="InterPro" id="IPR005079">
    <property type="entry name" value="Peptidase_C45_hydrolase"/>
</dbReference>
<evidence type="ECO:0000259" key="2">
    <source>
        <dbReference type="Pfam" id="PF03417"/>
    </source>
</evidence>
<feature type="region of interest" description="Disordered" evidence="1">
    <location>
        <begin position="341"/>
        <end position="362"/>
    </location>
</feature>
<dbReference type="OrthoDB" id="6793339at2"/>
<dbReference type="GO" id="GO:0016740">
    <property type="term" value="F:transferase activity"/>
    <property type="evidence" value="ECO:0007669"/>
    <property type="project" value="UniProtKB-KW"/>
</dbReference>